<evidence type="ECO:0000313" key="3">
    <source>
        <dbReference type="Proteomes" id="UP000256650"/>
    </source>
</evidence>
<dbReference type="SUPFAM" id="SSF56954">
    <property type="entry name" value="Outer membrane efflux proteins (OEP)"/>
    <property type="match status" value="1"/>
</dbReference>
<dbReference type="Pfam" id="PF02321">
    <property type="entry name" value="OEP"/>
    <property type="match status" value="2"/>
</dbReference>
<evidence type="ECO:0000256" key="1">
    <source>
        <dbReference type="ARBA" id="ARBA00007613"/>
    </source>
</evidence>
<proteinExistence type="inferred from homology"/>
<comment type="similarity">
    <text evidence="1">Belongs to the outer membrane factor (OMF) (TC 1.B.17) family.</text>
</comment>
<dbReference type="OrthoDB" id="9783163at2"/>
<dbReference type="Gene3D" id="2.20.200.10">
    <property type="entry name" value="Outer membrane efflux proteins (OEP)"/>
    <property type="match status" value="1"/>
</dbReference>
<gene>
    <name evidence="2" type="ORF">CQA43_05475</name>
</gene>
<dbReference type="AlphaFoldDB" id="A0A3D8IDU6"/>
<dbReference type="Gene3D" id="1.20.1600.10">
    <property type="entry name" value="Outer membrane efflux proteins (OEP)"/>
    <property type="match status" value="1"/>
</dbReference>
<organism evidence="2 3">
    <name type="scientific">Helicobacter ganmani</name>
    <dbReference type="NCBI Taxonomy" id="60246"/>
    <lineage>
        <taxon>Bacteria</taxon>
        <taxon>Pseudomonadati</taxon>
        <taxon>Campylobacterota</taxon>
        <taxon>Epsilonproteobacteria</taxon>
        <taxon>Campylobacterales</taxon>
        <taxon>Helicobacteraceae</taxon>
        <taxon>Helicobacter</taxon>
    </lineage>
</organism>
<dbReference type="PANTHER" id="PTHR30203">
    <property type="entry name" value="OUTER MEMBRANE CATION EFFLUX PROTEIN"/>
    <property type="match status" value="1"/>
</dbReference>
<evidence type="ECO:0000313" key="2">
    <source>
        <dbReference type="EMBL" id="RDU63096.1"/>
    </source>
</evidence>
<dbReference type="EMBL" id="NXLS01000004">
    <property type="protein sequence ID" value="RDU63096.1"/>
    <property type="molecule type" value="Genomic_DNA"/>
</dbReference>
<dbReference type="Proteomes" id="UP000256650">
    <property type="component" value="Unassembled WGS sequence"/>
</dbReference>
<comment type="caution">
    <text evidence="2">The sequence shown here is derived from an EMBL/GenBank/DDBJ whole genome shotgun (WGS) entry which is preliminary data.</text>
</comment>
<sequence length="466" mass="51668">MFFGCAANLPKDSEITQALPQTFQNTALISVDMESQPLAKASPIEQMNLLFNDSTLANLFEIALGNNLDLQIMNTRILQAKAQLKSAWGAIFPSVDGSVNANESHTRTNTIPIQKTQSYTSAVGATLSWEVDLFGRLQYAKNAKASLYEKSLQDLENAKITLLGDVAILYFTLLESSCNLILTQENIVHYQDALELTRLKVENGLLDSTELFEKQDLLTNEQNTLESLKSAFEENKNALLILLDTLELPFVVESQISPNAPTKLHLDSMPANVLLARPDIRAALFSLYAQSYTKANAKASLFPVLSISANLNEILDSNAQASGNLAWQFASSLTAPILNRTQLTQNYFLQDALLKESYLTLQKSLKNALSEIENTSFNVKSTELQLQNSQKRAKNAQSYFEFSSSRYFVGLIDNLEYALNAAAFNNAQKSLNTAKFENLKAFVLLYKAFGGDLNLISTTKHLINKE</sequence>
<dbReference type="GO" id="GO:0015562">
    <property type="term" value="F:efflux transmembrane transporter activity"/>
    <property type="evidence" value="ECO:0007669"/>
    <property type="project" value="InterPro"/>
</dbReference>
<evidence type="ECO:0008006" key="4">
    <source>
        <dbReference type="Google" id="ProtNLM"/>
    </source>
</evidence>
<dbReference type="PANTHER" id="PTHR30203:SF30">
    <property type="entry name" value="OUTER MEMBRANE PROTEIN-RELATED"/>
    <property type="match status" value="1"/>
</dbReference>
<keyword evidence="3" id="KW-1185">Reference proteome</keyword>
<dbReference type="InterPro" id="IPR010131">
    <property type="entry name" value="MdtP/NodT-like"/>
</dbReference>
<accession>A0A3D8IDU6</accession>
<name>A0A3D8IDU6_9HELI</name>
<protein>
    <recommendedName>
        <fullName evidence="4">TolC family protein</fullName>
    </recommendedName>
</protein>
<dbReference type="InterPro" id="IPR003423">
    <property type="entry name" value="OMP_efflux"/>
</dbReference>
<reference evidence="2 3" key="1">
    <citation type="submission" date="2018-04" db="EMBL/GenBank/DDBJ databases">
        <title>Novel Campyloabacter and Helicobacter Species and Strains.</title>
        <authorList>
            <person name="Mannion A.J."/>
            <person name="Shen Z."/>
            <person name="Fox J.G."/>
        </authorList>
    </citation>
    <scope>NUCLEOTIDE SEQUENCE [LARGE SCALE GENOMIC DNA]</scope>
    <source>
        <strain evidence="2 3">MIT 99-5101</strain>
    </source>
</reference>